<dbReference type="Pfam" id="PF08031">
    <property type="entry name" value="BBE"/>
    <property type="match status" value="1"/>
</dbReference>
<evidence type="ECO:0000256" key="2">
    <source>
        <dbReference type="ARBA" id="ARBA00022827"/>
    </source>
</evidence>
<dbReference type="Proteomes" id="UP001293593">
    <property type="component" value="Unassembled WGS sequence"/>
</dbReference>
<dbReference type="InterPro" id="IPR016169">
    <property type="entry name" value="FAD-bd_PCMH_sub2"/>
</dbReference>
<accession>A0AAE1MR66</accession>
<feature type="domain" description="Berberine/berberine-like" evidence="3">
    <location>
        <begin position="28"/>
        <end position="83"/>
    </location>
</feature>
<evidence type="ECO:0000259" key="3">
    <source>
        <dbReference type="Pfam" id="PF08031"/>
    </source>
</evidence>
<evidence type="ECO:0000313" key="5">
    <source>
        <dbReference type="Proteomes" id="UP001293593"/>
    </source>
</evidence>
<evidence type="ECO:0000256" key="1">
    <source>
        <dbReference type="ARBA" id="ARBA00022630"/>
    </source>
</evidence>
<dbReference type="EMBL" id="JAWXYG010000005">
    <property type="protein sequence ID" value="KAK4270833.1"/>
    <property type="molecule type" value="Genomic_DNA"/>
</dbReference>
<comment type="caution">
    <text evidence="4">The sequence shown here is derived from an EMBL/GenBank/DDBJ whole genome shotgun (WGS) entry which is preliminary data.</text>
</comment>
<name>A0AAE1MR66_9FABA</name>
<gene>
    <name evidence="4" type="ORF">QN277_019602</name>
</gene>
<dbReference type="PANTHER" id="PTHR32448">
    <property type="entry name" value="OS08G0158400 PROTEIN"/>
    <property type="match status" value="1"/>
</dbReference>
<dbReference type="GO" id="GO:0050660">
    <property type="term" value="F:flavin adenine dinucleotide binding"/>
    <property type="evidence" value="ECO:0007669"/>
    <property type="project" value="InterPro"/>
</dbReference>
<dbReference type="GO" id="GO:0016491">
    <property type="term" value="F:oxidoreductase activity"/>
    <property type="evidence" value="ECO:0007669"/>
    <property type="project" value="InterPro"/>
</dbReference>
<dbReference type="Gene3D" id="3.30.465.10">
    <property type="match status" value="1"/>
</dbReference>
<protein>
    <recommendedName>
        <fullName evidence="3">Berberine/berberine-like domain-containing protein</fullName>
    </recommendedName>
</protein>
<dbReference type="AlphaFoldDB" id="A0AAE1MR66"/>
<keyword evidence="1" id="KW-0285">Flavoprotein</keyword>
<keyword evidence="2" id="KW-0274">FAD</keyword>
<evidence type="ECO:0000313" key="4">
    <source>
        <dbReference type="EMBL" id="KAK4270833.1"/>
    </source>
</evidence>
<reference evidence="4" key="1">
    <citation type="submission" date="2023-10" db="EMBL/GenBank/DDBJ databases">
        <title>Chromosome-level genome of the transformable northern wattle, Acacia crassicarpa.</title>
        <authorList>
            <person name="Massaro I."/>
            <person name="Sinha N.R."/>
            <person name="Poethig S."/>
            <person name="Leichty A.R."/>
        </authorList>
    </citation>
    <scope>NUCLEOTIDE SEQUENCE</scope>
    <source>
        <strain evidence="4">Acra3RX</strain>
        <tissue evidence="4">Leaf</tissue>
    </source>
</reference>
<organism evidence="4 5">
    <name type="scientific">Acacia crassicarpa</name>
    <name type="common">northern wattle</name>
    <dbReference type="NCBI Taxonomy" id="499986"/>
    <lineage>
        <taxon>Eukaryota</taxon>
        <taxon>Viridiplantae</taxon>
        <taxon>Streptophyta</taxon>
        <taxon>Embryophyta</taxon>
        <taxon>Tracheophyta</taxon>
        <taxon>Spermatophyta</taxon>
        <taxon>Magnoliopsida</taxon>
        <taxon>eudicotyledons</taxon>
        <taxon>Gunneridae</taxon>
        <taxon>Pentapetalae</taxon>
        <taxon>rosids</taxon>
        <taxon>fabids</taxon>
        <taxon>Fabales</taxon>
        <taxon>Fabaceae</taxon>
        <taxon>Caesalpinioideae</taxon>
        <taxon>mimosoid clade</taxon>
        <taxon>Acacieae</taxon>
        <taxon>Acacia</taxon>
    </lineage>
</organism>
<dbReference type="Gene3D" id="3.40.462.20">
    <property type="match status" value="1"/>
</dbReference>
<sequence length="89" mass="10659">MEKHMNWVRRFYDFMTPYVSSFPREGCVNNEDLDLGMNQFNKTSFLRSSTWGFKYFKDNFIRLVLVKSKVDPSNFFRHEQSIPPVPIAK</sequence>
<proteinExistence type="predicted"/>
<dbReference type="InterPro" id="IPR012951">
    <property type="entry name" value="BBE"/>
</dbReference>
<keyword evidence="5" id="KW-1185">Reference proteome</keyword>